<dbReference type="AlphaFoldDB" id="A0A0N8AMS4"/>
<keyword evidence="2" id="KW-1185">Reference proteome</keyword>
<name>A0A0N8AMS4_9CRUS</name>
<organism evidence="1 2">
    <name type="scientific">Daphnia magna</name>
    <dbReference type="NCBI Taxonomy" id="35525"/>
    <lineage>
        <taxon>Eukaryota</taxon>
        <taxon>Metazoa</taxon>
        <taxon>Ecdysozoa</taxon>
        <taxon>Arthropoda</taxon>
        <taxon>Crustacea</taxon>
        <taxon>Branchiopoda</taxon>
        <taxon>Diplostraca</taxon>
        <taxon>Cladocera</taxon>
        <taxon>Anomopoda</taxon>
        <taxon>Daphniidae</taxon>
        <taxon>Daphnia</taxon>
    </lineage>
</organism>
<dbReference type="InterPro" id="IPR036915">
    <property type="entry name" value="Cyclin-like_sf"/>
</dbReference>
<evidence type="ECO:0000313" key="2">
    <source>
        <dbReference type="Proteomes" id="UP000076858"/>
    </source>
</evidence>
<protein>
    <submittedName>
        <fullName evidence="1">Cyclin G-like protein</fullName>
    </submittedName>
</protein>
<dbReference type="STRING" id="35525.A0A0N8AMS4"/>
<dbReference type="InterPro" id="IPR039361">
    <property type="entry name" value="Cyclin"/>
</dbReference>
<dbReference type="SUPFAM" id="SSF47954">
    <property type="entry name" value="Cyclin-like"/>
    <property type="match status" value="1"/>
</dbReference>
<proteinExistence type="predicted"/>
<sequence>MEVPMDVAGGKSSCPDVSLLMQNLQQALALEAKFQPKLQLPSTASNTGESSEITSAMRDGAAHVLRCLKVWYDLPSAVLLDALNMMDRFMSRMKARPKHLSCIAISSFHLAACQWVERVKKNSGETSSIPGPLQVVPEPQDLVTISQCKCTAGDINRMEKIVEAKLACLPQEEPVTTLTFLNLYHALLSTTLPIALQPDLLILSCKLETICCDANYAAFPSSVLAFALLFVEMKCHQTAIEVIIRDVLLELQRLAQVKDDMLNECVRMVSSIMAPYDGYAQSNPSHRQRLTWKLSRRTLKQLRPTEKLVNVLPTIEENRQFGQVQKRSRRSRLTPHKVRPVSPGAVLSSLPLPFPTKEDLTSFFDNFVAASPYTFRFLYGLEEESPSTA</sequence>
<dbReference type="Gene3D" id="1.10.472.10">
    <property type="entry name" value="Cyclin-like"/>
    <property type="match status" value="1"/>
</dbReference>
<dbReference type="Proteomes" id="UP000076858">
    <property type="component" value="Unassembled WGS sequence"/>
</dbReference>
<dbReference type="OrthoDB" id="769138at2759"/>
<dbReference type="PANTHER" id="PTHR10177">
    <property type="entry name" value="CYCLINS"/>
    <property type="match status" value="1"/>
</dbReference>
<gene>
    <name evidence="1" type="ORF">APZ42_025679</name>
</gene>
<dbReference type="Pfam" id="PF00134">
    <property type="entry name" value="Cyclin_N"/>
    <property type="match status" value="1"/>
</dbReference>
<comment type="caution">
    <text evidence="1">The sequence shown here is derived from an EMBL/GenBank/DDBJ whole genome shotgun (WGS) entry which is preliminary data.</text>
</comment>
<reference evidence="1 2" key="1">
    <citation type="submission" date="2016-03" db="EMBL/GenBank/DDBJ databases">
        <title>EvidentialGene: Evidence-directed Construction of Genes on Genomes.</title>
        <authorList>
            <person name="Gilbert D.G."/>
            <person name="Choi J.-H."/>
            <person name="Mockaitis K."/>
            <person name="Colbourne J."/>
            <person name="Pfrender M."/>
        </authorList>
    </citation>
    <scope>NUCLEOTIDE SEQUENCE [LARGE SCALE GENOMIC DNA]</scope>
    <source>
        <strain evidence="1 2">Xinb3</strain>
        <tissue evidence="1">Complete organism</tissue>
    </source>
</reference>
<dbReference type="FunFam" id="1.10.472.10:FF:000301">
    <property type="entry name" value="Cyclin G-like protein"/>
    <property type="match status" value="1"/>
</dbReference>
<evidence type="ECO:0000313" key="1">
    <source>
        <dbReference type="EMBL" id="KZS09890.1"/>
    </source>
</evidence>
<dbReference type="InterPro" id="IPR006671">
    <property type="entry name" value="Cyclin_N"/>
</dbReference>
<dbReference type="EMBL" id="LRGB01001937">
    <property type="protein sequence ID" value="KZS09890.1"/>
    <property type="molecule type" value="Genomic_DNA"/>
</dbReference>
<accession>A0A0N8AMS4</accession>